<evidence type="ECO:0000313" key="2">
    <source>
        <dbReference type="Proteomes" id="UP001172687"/>
    </source>
</evidence>
<protein>
    <submittedName>
        <fullName evidence="1">Uncharacterized protein</fullName>
    </submittedName>
</protein>
<sequence length="283" mass="31222">MLTEFTNKKFSRLAPELLSASPDETPDPELAAPHELLKRLTSGAGIVVASWDDDRLQGRVHALGIVLSVDKTKMVATVDWRVTNFTVAPSPQGRAKWRSLKYFNFDEAPARRYRLSDRFADTFGQNSAADANDVVKDVNMAHAPAEVTVPGSGPAMPGCRGSYSPKRNRVSPTGALIATTARGTLMGNRADSARWLVCELHFERQLRTPRKYTKLFFLDEAVALSAGHRPCSTCRRTRYAAYMSSVQGEYGVVSALQLDRLLAEARNGARQRAIPRRCPTEPS</sequence>
<gene>
    <name evidence="1" type="ORF">QYF68_21375</name>
</gene>
<organism evidence="1 2">
    <name type="scientific">Mycolicibacterium austroafricanum</name>
    <name type="common">Mycobacterium austroafricanum</name>
    <dbReference type="NCBI Taxonomy" id="39687"/>
    <lineage>
        <taxon>Bacteria</taxon>
        <taxon>Bacillati</taxon>
        <taxon>Actinomycetota</taxon>
        <taxon>Actinomycetes</taxon>
        <taxon>Mycobacteriales</taxon>
        <taxon>Mycobacteriaceae</taxon>
        <taxon>Mycolicibacterium</taxon>
    </lineage>
</organism>
<evidence type="ECO:0000313" key="1">
    <source>
        <dbReference type="EMBL" id="MDN4520352.1"/>
    </source>
</evidence>
<comment type="caution">
    <text evidence="1">The sequence shown here is derived from an EMBL/GenBank/DDBJ whole genome shotgun (WGS) entry which is preliminary data.</text>
</comment>
<keyword evidence="2" id="KW-1185">Reference proteome</keyword>
<dbReference type="Proteomes" id="UP001172687">
    <property type="component" value="Unassembled WGS sequence"/>
</dbReference>
<accession>A0ABT8HJ96</accession>
<reference evidence="1" key="1">
    <citation type="submission" date="2023-07" db="EMBL/GenBank/DDBJ databases">
        <title>Degradation of tert-butanol by M. austroafricanum TBA100.</title>
        <authorList>
            <person name="Helbich S."/>
            <person name="Vainshtein Y."/>
        </authorList>
    </citation>
    <scope>NUCLEOTIDE SEQUENCE</scope>
    <source>
        <strain evidence="1">TBA100</strain>
    </source>
</reference>
<name>A0ABT8HJ96_MYCAO</name>
<dbReference type="EMBL" id="JAUHTC010000074">
    <property type="protein sequence ID" value="MDN4520352.1"/>
    <property type="molecule type" value="Genomic_DNA"/>
</dbReference>
<proteinExistence type="predicted"/>
<dbReference type="RefSeq" id="WP_301161650.1">
    <property type="nucleotide sequence ID" value="NZ_JAUHTC010000074.1"/>
</dbReference>